<accession>A0A0K2TI66</accession>
<organism evidence="2">
    <name type="scientific">Lepeophtheirus salmonis</name>
    <name type="common">Salmon louse</name>
    <name type="synonym">Caligus salmonis</name>
    <dbReference type="NCBI Taxonomy" id="72036"/>
    <lineage>
        <taxon>Eukaryota</taxon>
        <taxon>Metazoa</taxon>
        <taxon>Ecdysozoa</taxon>
        <taxon>Arthropoda</taxon>
        <taxon>Crustacea</taxon>
        <taxon>Multicrustacea</taxon>
        <taxon>Hexanauplia</taxon>
        <taxon>Copepoda</taxon>
        <taxon>Siphonostomatoida</taxon>
        <taxon>Caligidae</taxon>
        <taxon>Lepeophtheirus</taxon>
    </lineage>
</organism>
<reference evidence="2" key="1">
    <citation type="submission" date="2014-05" db="EMBL/GenBank/DDBJ databases">
        <authorList>
            <person name="Chronopoulou M."/>
        </authorList>
    </citation>
    <scope>NUCLEOTIDE SEQUENCE</scope>
    <source>
        <tissue evidence="2">Whole organism</tissue>
    </source>
</reference>
<sequence length="62" mass="6879">MELAYDVITGLGSHLNLNIHKFLGRLSKYRVKKGFCQGDGIWQSSQHISPPPSPNRVAPTNC</sequence>
<proteinExistence type="predicted"/>
<evidence type="ECO:0000313" key="2">
    <source>
        <dbReference type="EMBL" id="CDW25738.1"/>
    </source>
</evidence>
<dbReference type="AlphaFoldDB" id="A0A0K2TI66"/>
<feature type="region of interest" description="Disordered" evidence="1">
    <location>
        <begin position="40"/>
        <end position="62"/>
    </location>
</feature>
<evidence type="ECO:0000256" key="1">
    <source>
        <dbReference type="SAM" id="MobiDB-lite"/>
    </source>
</evidence>
<protein>
    <submittedName>
        <fullName evidence="2">Uncharacterized protein</fullName>
    </submittedName>
</protein>
<name>A0A0K2TI66_LEPSM</name>
<dbReference type="EMBL" id="HACA01008377">
    <property type="protein sequence ID" value="CDW25738.1"/>
    <property type="molecule type" value="Transcribed_RNA"/>
</dbReference>